<evidence type="ECO:0000313" key="2">
    <source>
        <dbReference type="Ensembl" id="ENSGACP00000017257.1"/>
    </source>
</evidence>
<dbReference type="Ensembl" id="ENSGACT00000017291.1">
    <property type="protein sequence ID" value="ENSGACP00000017257.1"/>
    <property type="gene ID" value="ENSGACG00000013052.1"/>
</dbReference>
<evidence type="ECO:0000256" key="1">
    <source>
        <dbReference type="SAM" id="Phobius"/>
    </source>
</evidence>
<keyword evidence="1" id="KW-0812">Transmembrane</keyword>
<keyword evidence="1" id="KW-0472">Membrane</keyword>
<dbReference type="Bgee" id="ENSGACG00000013052">
    <property type="expression patterns" value="Expressed in heart and 8 other cell types or tissues"/>
</dbReference>
<reference evidence="2" key="2">
    <citation type="submission" date="2024-04" db="UniProtKB">
        <authorList>
            <consortium name="Ensembl"/>
        </authorList>
    </citation>
    <scope>IDENTIFICATION</scope>
</reference>
<organism evidence="2">
    <name type="scientific">Gasterosteus aculeatus</name>
    <name type="common">Three-spined stickleback</name>
    <dbReference type="NCBI Taxonomy" id="69293"/>
    <lineage>
        <taxon>Eukaryota</taxon>
        <taxon>Metazoa</taxon>
        <taxon>Chordata</taxon>
        <taxon>Craniata</taxon>
        <taxon>Vertebrata</taxon>
        <taxon>Euteleostomi</taxon>
        <taxon>Actinopterygii</taxon>
        <taxon>Neopterygii</taxon>
        <taxon>Teleostei</taxon>
        <taxon>Neoteleostei</taxon>
        <taxon>Acanthomorphata</taxon>
        <taxon>Eupercaria</taxon>
        <taxon>Perciformes</taxon>
        <taxon>Cottioidei</taxon>
        <taxon>Gasterosteales</taxon>
        <taxon>Gasterosteidae</taxon>
        <taxon>Gasterosteus</taxon>
    </lineage>
</organism>
<sequence>TCSVVLSQNEHIYPEQRHVIISLQCFVLIVQQGRRNEDNNYSYKTRQRGVSPKVPQSPHEVPPLVHLLDGGPLGAGSCLLSTAGRRPPSLVQLADDRVTHLLKLLLLVLVLLLLGQLVVLQPSDGLFALLRHLLQVLRAHLAPQVLVPQAAAHAEGVGLQGVLGGDPVSLKVVLGLVFVGVLHHPLDLLLAQPALVV</sequence>
<dbReference type="AlphaFoldDB" id="G3PI30"/>
<dbReference type="eggNOG" id="ENOG502SU6H">
    <property type="taxonomic scope" value="Eukaryota"/>
</dbReference>
<dbReference type="InParanoid" id="G3PI30"/>
<keyword evidence="1" id="KW-1133">Transmembrane helix</keyword>
<accession>G3PI30</accession>
<name>G3PI30_GASAC</name>
<protein>
    <submittedName>
        <fullName evidence="2">Uncharacterized protein</fullName>
    </submittedName>
</protein>
<reference evidence="2" key="1">
    <citation type="submission" date="2006-01" db="EMBL/GenBank/DDBJ databases">
        <authorList>
            <person name="Lindblad-Toh K."/>
            <person name="Mauceli E."/>
            <person name="Grabherr M."/>
            <person name="Chang J.L."/>
            <person name="Lander E.S."/>
        </authorList>
    </citation>
    <scope>NUCLEOTIDE SEQUENCE [LARGE SCALE GENOMIC DNA]</scope>
</reference>
<feature type="transmembrane region" description="Helical" evidence="1">
    <location>
        <begin position="101"/>
        <end position="120"/>
    </location>
</feature>
<proteinExistence type="predicted"/>
<dbReference type="STRING" id="69293.ENSGACP00000017257"/>